<organism evidence="4 5">
    <name type="scientific">Muricoccus vinaceus</name>
    <dbReference type="NCBI Taxonomy" id="424704"/>
    <lineage>
        <taxon>Bacteria</taxon>
        <taxon>Pseudomonadati</taxon>
        <taxon>Pseudomonadota</taxon>
        <taxon>Alphaproteobacteria</taxon>
        <taxon>Acetobacterales</taxon>
        <taxon>Roseomonadaceae</taxon>
        <taxon>Muricoccus</taxon>
    </lineage>
</organism>
<dbReference type="HAMAP" id="MF_01440">
    <property type="entry name" value="CheD"/>
    <property type="match status" value="1"/>
</dbReference>
<dbReference type="CDD" id="cd16352">
    <property type="entry name" value="CheD"/>
    <property type="match status" value="1"/>
</dbReference>
<evidence type="ECO:0000313" key="5">
    <source>
        <dbReference type="Proteomes" id="UP001589789"/>
    </source>
</evidence>
<dbReference type="InterPro" id="IPR011324">
    <property type="entry name" value="Cytotoxic_necrot_fac-like_cat"/>
</dbReference>
<protein>
    <recommendedName>
        <fullName evidence="3">Probable chemoreceptor glutamine deamidase CheD</fullName>
        <ecNumber evidence="3">3.5.1.44</ecNumber>
    </recommendedName>
</protein>
<name>A0ABV6IM89_9PROT</name>
<evidence type="ECO:0000256" key="3">
    <source>
        <dbReference type="HAMAP-Rule" id="MF_01440"/>
    </source>
</evidence>
<evidence type="ECO:0000256" key="2">
    <source>
        <dbReference type="ARBA" id="ARBA00022801"/>
    </source>
</evidence>
<comment type="caution">
    <text evidence="4">The sequence shown here is derived from an EMBL/GenBank/DDBJ whole genome shotgun (WGS) entry which is preliminary data.</text>
</comment>
<dbReference type="PANTHER" id="PTHR35147:SF2">
    <property type="entry name" value="CHEMORECEPTOR GLUTAMINE DEAMIDASE CHED-RELATED"/>
    <property type="match status" value="1"/>
</dbReference>
<comment type="similarity">
    <text evidence="3">Belongs to the CheD family.</text>
</comment>
<dbReference type="InterPro" id="IPR038592">
    <property type="entry name" value="CheD-like_sf"/>
</dbReference>
<dbReference type="PANTHER" id="PTHR35147">
    <property type="entry name" value="CHEMORECEPTOR GLUTAMINE DEAMIDASE CHED-RELATED"/>
    <property type="match status" value="1"/>
</dbReference>
<evidence type="ECO:0000313" key="4">
    <source>
        <dbReference type="EMBL" id="MFC0384472.1"/>
    </source>
</evidence>
<evidence type="ECO:0000256" key="1">
    <source>
        <dbReference type="ARBA" id="ARBA00022500"/>
    </source>
</evidence>
<proteinExistence type="inferred from homology"/>
<comment type="function">
    <text evidence="3">Probably deamidates glutamine residues to glutamate on methyl-accepting chemotaxis receptors (MCPs), playing an important role in chemotaxis.</text>
</comment>
<dbReference type="RefSeq" id="WP_377048526.1">
    <property type="nucleotide sequence ID" value="NZ_JBHLVZ010000002.1"/>
</dbReference>
<keyword evidence="5" id="KW-1185">Reference proteome</keyword>
<accession>A0ABV6IM89</accession>
<comment type="catalytic activity">
    <reaction evidence="3">
        <text>L-glutaminyl-[protein] + H2O = L-glutamyl-[protein] + NH4(+)</text>
        <dbReference type="Rhea" id="RHEA:16441"/>
        <dbReference type="Rhea" id="RHEA-COMP:10207"/>
        <dbReference type="Rhea" id="RHEA-COMP:10208"/>
        <dbReference type="ChEBI" id="CHEBI:15377"/>
        <dbReference type="ChEBI" id="CHEBI:28938"/>
        <dbReference type="ChEBI" id="CHEBI:29973"/>
        <dbReference type="ChEBI" id="CHEBI:30011"/>
        <dbReference type="EC" id="3.5.1.44"/>
    </reaction>
</comment>
<gene>
    <name evidence="3" type="primary">cheD</name>
    <name evidence="4" type="ORF">ACFFIC_02785</name>
</gene>
<sequence>MMRGRVIRSQLPCFARAVVKVGPGEHHVTDAADTAISTILGSCVAACIRDPVAQVGGLNHFMLPQSRDGVWGKASASLRYGNFAMERLINDILARGGHRSRLEIKLFGGARLGRDHAAIGTRNADYAEAYLRDEGMVPLVRQLRGTRARLVVYVPATGRSFMRELPGEGVRLAAAERRFGRTVPACTGAGTIELFHQAGEV</sequence>
<reference evidence="4 5" key="1">
    <citation type="submission" date="2024-09" db="EMBL/GenBank/DDBJ databases">
        <authorList>
            <person name="Sun Q."/>
            <person name="Mori K."/>
        </authorList>
    </citation>
    <scope>NUCLEOTIDE SEQUENCE [LARGE SCALE GENOMIC DNA]</scope>
    <source>
        <strain evidence="4 5">CCM 7468</strain>
    </source>
</reference>
<dbReference type="Pfam" id="PF03975">
    <property type="entry name" value="CheD"/>
    <property type="match status" value="1"/>
</dbReference>
<keyword evidence="2 3" id="KW-0378">Hydrolase</keyword>
<dbReference type="InterPro" id="IPR005659">
    <property type="entry name" value="Chemorcpt_Glu_NH3ase_CheD"/>
</dbReference>
<dbReference type="EC" id="3.5.1.44" evidence="3"/>
<dbReference type="SUPFAM" id="SSF64438">
    <property type="entry name" value="CNF1/YfiH-like putative cysteine hydrolases"/>
    <property type="match status" value="1"/>
</dbReference>
<dbReference type="Proteomes" id="UP001589789">
    <property type="component" value="Unassembled WGS sequence"/>
</dbReference>
<dbReference type="Gene3D" id="3.30.1330.200">
    <property type="match status" value="1"/>
</dbReference>
<dbReference type="EMBL" id="JBHLVZ010000002">
    <property type="protein sequence ID" value="MFC0384472.1"/>
    <property type="molecule type" value="Genomic_DNA"/>
</dbReference>
<keyword evidence="1 3" id="KW-0145">Chemotaxis</keyword>